<evidence type="ECO:0008006" key="3">
    <source>
        <dbReference type="Google" id="ProtNLM"/>
    </source>
</evidence>
<comment type="caution">
    <text evidence="2">The sequence shown here is derived from an EMBL/GenBank/DDBJ whole genome shotgun (WGS) entry which is preliminary data.</text>
</comment>
<dbReference type="EMBL" id="BART01009245">
    <property type="protein sequence ID" value="GAG65305.1"/>
    <property type="molecule type" value="Genomic_DNA"/>
</dbReference>
<feature type="transmembrane region" description="Helical" evidence="1">
    <location>
        <begin position="39"/>
        <end position="60"/>
    </location>
</feature>
<feature type="transmembrane region" description="Helical" evidence="1">
    <location>
        <begin position="99"/>
        <end position="119"/>
    </location>
</feature>
<evidence type="ECO:0000256" key="1">
    <source>
        <dbReference type="SAM" id="Phobius"/>
    </source>
</evidence>
<evidence type="ECO:0000313" key="2">
    <source>
        <dbReference type="EMBL" id="GAG65305.1"/>
    </source>
</evidence>
<accession>X0Z7C1</accession>
<feature type="transmembrane region" description="Helical" evidence="1">
    <location>
        <begin position="162"/>
        <end position="181"/>
    </location>
</feature>
<reference evidence="2" key="1">
    <citation type="journal article" date="2014" name="Front. Microbiol.">
        <title>High frequency of phylogenetically diverse reductive dehalogenase-homologous genes in deep subseafloor sedimentary metagenomes.</title>
        <authorList>
            <person name="Kawai M."/>
            <person name="Futagami T."/>
            <person name="Toyoda A."/>
            <person name="Takaki Y."/>
            <person name="Nishi S."/>
            <person name="Hori S."/>
            <person name="Arai W."/>
            <person name="Tsubouchi T."/>
            <person name="Morono Y."/>
            <person name="Uchiyama I."/>
            <person name="Ito T."/>
            <person name="Fujiyama A."/>
            <person name="Inagaki F."/>
            <person name="Takami H."/>
        </authorList>
    </citation>
    <scope>NUCLEOTIDE SEQUENCE</scope>
    <source>
        <strain evidence="2">Expedition CK06-06</strain>
    </source>
</reference>
<dbReference type="AlphaFoldDB" id="X0Z7C1"/>
<keyword evidence="1" id="KW-0472">Membrane</keyword>
<proteinExistence type="predicted"/>
<keyword evidence="1" id="KW-1133">Transmembrane helix</keyword>
<sequence length="254" mass="28632">MELQVINIGLTSYALGFVAWLVLGGLLLTGWRGRMQGGLLVLAVSATLLWCGIHAIWAGWNFPSVRLVHAAEPLHLVAWVIFLHGLLNRAQKRIGLVTSLIYLLSAVMFLVPLVAPYISASLPQEDIVTKYYFLGYVLLSVGGLFLVENLYRNTRPEQRWGIKFLCLGIGGIFAYDFFMYAQALLFNQLDMNLWVARGAVFMLIAPLIGIAARNTRPQQLHKPLHLGHGMFHNIDRIINKFGLVFMFRCNTYQQ</sequence>
<name>X0Z7C1_9ZZZZ</name>
<feature type="transmembrane region" description="Helical" evidence="1">
    <location>
        <begin position="6"/>
        <end position="27"/>
    </location>
</feature>
<feature type="transmembrane region" description="Helical" evidence="1">
    <location>
        <begin position="193"/>
        <end position="212"/>
    </location>
</feature>
<feature type="transmembrane region" description="Helical" evidence="1">
    <location>
        <begin position="66"/>
        <end position="87"/>
    </location>
</feature>
<protein>
    <recommendedName>
        <fullName evidence="3">Histidine kinase N-terminal 7TM region domain-containing protein</fullName>
    </recommendedName>
</protein>
<gene>
    <name evidence="2" type="ORF">S01H4_20545</name>
</gene>
<keyword evidence="1" id="KW-0812">Transmembrane</keyword>
<feature type="transmembrane region" description="Helical" evidence="1">
    <location>
        <begin position="131"/>
        <end position="150"/>
    </location>
</feature>
<organism evidence="2">
    <name type="scientific">marine sediment metagenome</name>
    <dbReference type="NCBI Taxonomy" id="412755"/>
    <lineage>
        <taxon>unclassified sequences</taxon>
        <taxon>metagenomes</taxon>
        <taxon>ecological metagenomes</taxon>
    </lineage>
</organism>